<feature type="transmembrane region" description="Helical" evidence="1">
    <location>
        <begin position="60"/>
        <end position="86"/>
    </location>
</feature>
<comment type="caution">
    <text evidence="2">The sequence shown here is derived from an EMBL/GenBank/DDBJ whole genome shotgun (WGS) entry which is preliminary data.</text>
</comment>
<organism evidence="2 3">
    <name type="scientific">Hyphomonas chukchiensis</name>
    <dbReference type="NCBI Taxonomy" id="1280947"/>
    <lineage>
        <taxon>Bacteria</taxon>
        <taxon>Pseudomonadati</taxon>
        <taxon>Pseudomonadota</taxon>
        <taxon>Alphaproteobacteria</taxon>
        <taxon>Hyphomonadales</taxon>
        <taxon>Hyphomonadaceae</taxon>
        <taxon>Hyphomonas</taxon>
    </lineage>
</organism>
<gene>
    <name evidence="2" type="ORF">HY30_00425</name>
</gene>
<name>A0A062UNG6_9PROT</name>
<evidence type="ECO:0000313" key="3">
    <source>
        <dbReference type="Proteomes" id="UP000027190"/>
    </source>
</evidence>
<dbReference type="PATRIC" id="fig|1280947.3.peg.82"/>
<evidence type="ECO:0000256" key="1">
    <source>
        <dbReference type="SAM" id="Phobius"/>
    </source>
</evidence>
<dbReference type="STRING" id="1280947.HY30_00425"/>
<dbReference type="EMBL" id="AWFG01000001">
    <property type="protein sequence ID" value="KCZ60830.1"/>
    <property type="molecule type" value="Genomic_DNA"/>
</dbReference>
<sequence length="290" mass="32498">MDNAQQRENAARSNSSYSEYQMECRTFTTLVEQVECLLDKSSTTYDQKHTHQDLRAQQDVAGATIVLMAMGVVGLLASMVGIALVYENLFEMRKQSGIQRAVGENQVKAYVWVSSAAFILPDPNGTKKRLLNIRGRYIASIRIKIENSGATPALEVNPTATLTIKAHTANALAPLRTRFQSVPTGEKKVDSVMPATGEPMFLAFPYERKDEIQTALSESWAEQYGVERMEVDGRVTYRDVFGHLYETEFSFYAVVKESGNLESMFRVKEGKAMFRKIKDASEYDNEKTGA</sequence>
<proteinExistence type="predicted"/>
<evidence type="ECO:0000313" key="2">
    <source>
        <dbReference type="EMBL" id="KCZ60830.1"/>
    </source>
</evidence>
<keyword evidence="1" id="KW-1133">Transmembrane helix</keyword>
<keyword evidence="3" id="KW-1185">Reference proteome</keyword>
<keyword evidence="1" id="KW-0472">Membrane</keyword>
<reference evidence="2 3" key="1">
    <citation type="journal article" date="2014" name="Antonie Van Leeuwenhoek">
        <title>Hyphomonas beringensis sp. nov. and Hyphomonas chukchiensis sp. nov., isolated from surface seawater of the Bering Sea and Chukchi Sea.</title>
        <authorList>
            <person name="Li C."/>
            <person name="Lai Q."/>
            <person name="Li G."/>
            <person name="Dong C."/>
            <person name="Wang J."/>
            <person name="Liao Y."/>
            <person name="Shao Z."/>
        </authorList>
    </citation>
    <scope>NUCLEOTIDE SEQUENCE [LARGE SCALE GENOMIC DNA]</scope>
    <source>
        <strain evidence="2 3">BH-BN04-4</strain>
    </source>
</reference>
<protein>
    <submittedName>
        <fullName evidence="2">Uncharacterized protein</fullName>
    </submittedName>
</protein>
<dbReference type="AlphaFoldDB" id="A0A062UNG6"/>
<dbReference type="Proteomes" id="UP000027190">
    <property type="component" value="Unassembled WGS sequence"/>
</dbReference>
<keyword evidence="1" id="KW-0812">Transmembrane</keyword>
<dbReference type="RefSeq" id="WP_034735831.1">
    <property type="nucleotide sequence ID" value="NZ_AWFG01000001.1"/>
</dbReference>
<accession>A0A062UNG6</accession>